<feature type="domain" description="Carboxyltransferase" evidence="4">
    <location>
        <begin position="24"/>
        <end position="305"/>
    </location>
</feature>
<keyword evidence="3" id="KW-0067">ATP-binding</keyword>
<accession>A0ABP3FZ79</accession>
<dbReference type="Gene3D" id="2.40.100.10">
    <property type="entry name" value="Cyclophilin-like"/>
    <property type="match status" value="1"/>
</dbReference>
<dbReference type="PANTHER" id="PTHR43309:SF5">
    <property type="entry name" value="5-OXOPROLINASE SUBUNIT C"/>
    <property type="match status" value="1"/>
</dbReference>
<proteinExistence type="predicted"/>
<dbReference type="InterPro" id="IPR003778">
    <property type="entry name" value="CT_A_B"/>
</dbReference>
<organism evidence="5 6">
    <name type="scientific">Bacillus carboniphilus</name>
    <dbReference type="NCBI Taxonomy" id="86663"/>
    <lineage>
        <taxon>Bacteria</taxon>
        <taxon>Bacillati</taxon>
        <taxon>Bacillota</taxon>
        <taxon>Bacilli</taxon>
        <taxon>Bacillales</taxon>
        <taxon>Bacillaceae</taxon>
        <taxon>Bacillus</taxon>
    </lineage>
</organism>
<evidence type="ECO:0000313" key="6">
    <source>
        <dbReference type="Proteomes" id="UP001500782"/>
    </source>
</evidence>
<keyword evidence="1" id="KW-0547">Nucleotide-binding</keyword>
<keyword evidence="6" id="KW-1185">Reference proteome</keyword>
<dbReference type="SMART" id="SM00797">
    <property type="entry name" value="AHS2"/>
    <property type="match status" value="1"/>
</dbReference>
<evidence type="ECO:0000313" key="5">
    <source>
        <dbReference type="EMBL" id="GAA0329174.1"/>
    </source>
</evidence>
<keyword evidence="2" id="KW-0378">Hydrolase</keyword>
<dbReference type="RefSeq" id="WP_343798627.1">
    <property type="nucleotide sequence ID" value="NZ_BAAADJ010000021.1"/>
</dbReference>
<reference evidence="6" key="1">
    <citation type="journal article" date="2019" name="Int. J. Syst. Evol. Microbiol.">
        <title>The Global Catalogue of Microorganisms (GCM) 10K type strain sequencing project: providing services to taxonomists for standard genome sequencing and annotation.</title>
        <authorList>
            <consortium name="The Broad Institute Genomics Platform"/>
            <consortium name="The Broad Institute Genome Sequencing Center for Infectious Disease"/>
            <person name="Wu L."/>
            <person name="Ma J."/>
        </authorList>
    </citation>
    <scope>NUCLEOTIDE SEQUENCE [LARGE SCALE GENOMIC DNA]</scope>
    <source>
        <strain evidence="6">JCM 9731</strain>
    </source>
</reference>
<dbReference type="EMBL" id="BAAADJ010000021">
    <property type="protein sequence ID" value="GAA0329174.1"/>
    <property type="molecule type" value="Genomic_DNA"/>
</dbReference>
<name>A0ABP3FZ79_9BACI</name>
<gene>
    <name evidence="5" type="primary">pxpC</name>
    <name evidence="5" type="ORF">GCM10008967_19590</name>
</gene>
<evidence type="ECO:0000256" key="3">
    <source>
        <dbReference type="ARBA" id="ARBA00022840"/>
    </source>
</evidence>
<protein>
    <submittedName>
        <fullName evidence="5">5-oxoprolinase subunit PxpC</fullName>
    </submittedName>
</protein>
<comment type="caution">
    <text evidence="5">The sequence shown here is derived from an EMBL/GenBank/DDBJ whole genome shotgun (WGS) entry which is preliminary data.</text>
</comment>
<dbReference type="SUPFAM" id="SSF50891">
    <property type="entry name" value="Cyclophilin-like"/>
    <property type="match status" value="1"/>
</dbReference>
<dbReference type="Pfam" id="PF02626">
    <property type="entry name" value="CT_A_B"/>
    <property type="match status" value="1"/>
</dbReference>
<evidence type="ECO:0000256" key="2">
    <source>
        <dbReference type="ARBA" id="ARBA00022801"/>
    </source>
</evidence>
<dbReference type="NCBIfam" id="TIGR00724">
    <property type="entry name" value="urea_amlyse_rel"/>
    <property type="match status" value="1"/>
</dbReference>
<sequence length="316" mass="35526">MGIRILKEGFYTTIQDLGRFSYKDIGIPSAGAMDLVSATLANWVALNHETAPVLECTLMGPTLHFDEDALVVVGGKGFIPKVNQTTYQLFQPIWVHAGEQLQLISTEAACRCYIAIHGGIILNKVLGSFSTYTRGKIGGLNGMPIQKGDMLPTLPTHLPPKKRWYLSPELYTSLYNQRTIRFLKGNQADWFSEDMFQQFQKNSYKISSQSDRMGYRLEGLPLEILNKKELTTEGTVPGTVQIPPNGQPIILMRDSQVTGGYPKIGTVISWDVSVLGQKRPGDSIHFKEVSLDEAYEIRKNIKNQLHKIKRRIELER</sequence>
<evidence type="ECO:0000256" key="1">
    <source>
        <dbReference type="ARBA" id="ARBA00022741"/>
    </source>
</evidence>
<dbReference type="Proteomes" id="UP001500782">
    <property type="component" value="Unassembled WGS sequence"/>
</dbReference>
<dbReference type="InterPro" id="IPR029000">
    <property type="entry name" value="Cyclophilin-like_dom_sf"/>
</dbReference>
<evidence type="ECO:0000259" key="4">
    <source>
        <dbReference type="SMART" id="SM00797"/>
    </source>
</evidence>
<dbReference type="InterPro" id="IPR052708">
    <property type="entry name" value="PxpC"/>
</dbReference>
<dbReference type="PANTHER" id="PTHR43309">
    <property type="entry name" value="5-OXOPROLINASE SUBUNIT C"/>
    <property type="match status" value="1"/>
</dbReference>